<evidence type="ECO:0000256" key="1">
    <source>
        <dbReference type="SAM" id="MobiDB-lite"/>
    </source>
</evidence>
<organism evidence="2 3">
    <name type="scientific">Monilinia fructigena</name>
    <dbReference type="NCBI Taxonomy" id="38457"/>
    <lineage>
        <taxon>Eukaryota</taxon>
        <taxon>Fungi</taxon>
        <taxon>Dikarya</taxon>
        <taxon>Ascomycota</taxon>
        <taxon>Pezizomycotina</taxon>
        <taxon>Leotiomycetes</taxon>
        <taxon>Helotiales</taxon>
        <taxon>Sclerotiniaceae</taxon>
        <taxon>Monilinia</taxon>
    </lineage>
</organism>
<evidence type="ECO:0000313" key="2">
    <source>
        <dbReference type="EMBL" id="RAL58636.1"/>
    </source>
</evidence>
<sequence length="341" mass="37792">MTIQPPVRGFALHKRSNTGDVLHSRHPLANEVTWSHSLANAPQTQTRKRPILQAIQEPPQETIPGPRYSTIPASPPPSSNFVNGEQSQQFPRLWNKKGTSATNLDSRTTDRVNPSLDRSSAMTTFSQFIPSRNEKLEEETTTNDITVNASTKASRRQMGRPTSQNLPRENNIPEVPKIPLAYAKHTAVLPKIGRDANGRFSVEHIEHEPGFLSSSMDNEVEAQRKIPAKKASDHIPIDPYQNHTLIEDRNEPNSSISPLGENADKCKWSDIDDGFGDQCSSSVPCSEESDFVPQDAYLSKISRPLFPSTFSRAHCSPPQEFSTEAHGGEVERFAAGILHVC</sequence>
<dbReference type="AlphaFoldDB" id="A0A395IEL3"/>
<proteinExistence type="predicted"/>
<comment type="caution">
    <text evidence="2">The sequence shown here is derived from an EMBL/GenBank/DDBJ whole genome shotgun (WGS) entry which is preliminary data.</text>
</comment>
<dbReference type="OrthoDB" id="3544618at2759"/>
<name>A0A395IEL3_9HELO</name>
<dbReference type="Proteomes" id="UP000249056">
    <property type="component" value="Unassembled WGS sequence"/>
</dbReference>
<gene>
    <name evidence="2" type="ORF">DID88_003556</name>
</gene>
<dbReference type="EMBL" id="QKRW01000074">
    <property type="protein sequence ID" value="RAL58636.1"/>
    <property type="molecule type" value="Genomic_DNA"/>
</dbReference>
<feature type="region of interest" description="Disordered" evidence="1">
    <location>
        <begin position="98"/>
        <end position="117"/>
    </location>
</feature>
<accession>A0A395IEL3</accession>
<keyword evidence="3" id="KW-1185">Reference proteome</keyword>
<evidence type="ECO:0000313" key="3">
    <source>
        <dbReference type="Proteomes" id="UP000249056"/>
    </source>
</evidence>
<feature type="region of interest" description="Disordered" evidence="1">
    <location>
        <begin position="150"/>
        <end position="172"/>
    </location>
</feature>
<protein>
    <submittedName>
        <fullName evidence="2">Uncharacterized protein</fullName>
    </submittedName>
</protein>
<reference evidence="2 3" key="1">
    <citation type="submission" date="2018-06" db="EMBL/GenBank/DDBJ databases">
        <title>Genome Sequence of the Brown Rot Fungal Pathogen Monilinia fructigena.</title>
        <authorList>
            <person name="Landi L."/>
            <person name="De Miccolis Angelini R.M."/>
            <person name="Pollastro S."/>
            <person name="Abate D."/>
            <person name="Faretra F."/>
            <person name="Romanazzi G."/>
        </authorList>
    </citation>
    <scope>NUCLEOTIDE SEQUENCE [LARGE SCALE GENOMIC DNA]</scope>
    <source>
        <strain evidence="2 3">Mfrg269</strain>
    </source>
</reference>